<sequence>MSNENNKLNGKDLINIGVFAAIYMVIMVAISMLGFIPIFMILLDVLVPLICAIPFMLFLTRAKKFGMIWIFTILIGLLQLLTGMGPYAIITSFVFGLLADLIAKSGKYQSRSKAILATTVFSGWVWGDFIPMFVNKNYFDSLSNYADGYAESLKKLCPPWMLIVLFFAAFIAGFIGALIGQKVLKKHFEKAGIA</sequence>
<dbReference type="Pfam" id="PF09605">
    <property type="entry name" value="Trep_Strep"/>
    <property type="match status" value="1"/>
</dbReference>
<keyword evidence="1" id="KW-0812">Transmembrane</keyword>
<feature type="transmembrane region" description="Helical" evidence="1">
    <location>
        <begin position="12"/>
        <end position="32"/>
    </location>
</feature>
<gene>
    <name evidence="2" type="ORF">SAMN04487860_107111</name>
</gene>
<feature type="transmembrane region" description="Helical" evidence="1">
    <location>
        <begin position="38"/>
        <end position="58"/>
    </location>
</feature>
<dbReference type="RefSeq" id="WP_072950873.1">
    <property type="nucleotide sequence ID" value="NZ_FRCT01000007.1"/>
</dbReference>
<feature type="transmembrane region" description="Helical" evidence="1">
    <location>
        <begin position="160"/>
        <end position="180"/>
    </location>
</feature>
<reference evidence="2 3" key="1">
    <citation type="submission" date="2016-11" db="EMBL/GenBank/DDBJ databases">
        <authorList>
            <person name="Jaros S."/>
            <person name="Januszkiewicz K."/>
            <person name="Wedrychowicz H."/>
        </authorList>
    </citation>
    <scope>NUCLEOTIDE SEQUENCE [LARGE SCALE GENOMIC DNA]</scope>
    <source>
        <strain evidence="2 3">Y1</strain>
    </source>
</reference>
<keyword evidence="1" id="KW-1133">Transmembrane helix</keyword>
<dbReference type="InterPro" id="IPR011733">
    <property type="entry name" value="CHP02185_IM"/>
</dbReference>
<accession>A0A1M7K4S2</accession>
<evidence type="ECO:0000313" key="3">
    <source>
        <dbReference type="Proteomes" id="UP000184394"/>
    </source>
</evidence>
<evidence type="ECO:0000313" key="2">
    <source>
        <dbReference type="EMBL" id="SHM60302.1"/>
    </source>
</evidence>
<dbReference type="EMBL" id="FRCT01000007">
    <property type="protein sequence ID" value="SHM60302.1"/>
    <property type="molecule type" value="Genomic_DNA"/>
</dbReference>
<protein>
    <submittedName>
        <fullName evidence="2">Energy-coupling factor transport system substrate-specific component</fullName>
    </submittedName>
</protein>
<dbReference type="NCBIfam" id="TIGR02185">
    <property type="entry name" value="Trep_Strep"/>
    <property type="match status" value="1"/>
</dbReference>
<name>A0A1M7K4S2_RUMFL</name>
<evidence type="ECO:0000256" key="1">
    <source>
        <dbReference type="SAM" id="Phobius"/>
    </source>
</evidence>
<organism evidence="2 3">
    <name type="scientific">Ruminococcus flavefaciens</name>
    <dbReference type="NCBI Taxonomy" id="1265"/>
    <lineage>
        <taxon>Bacteria</taxon>
        <taxon>Bacillati</taxon>
        <taxon>Bacillota</taxon>
        <taxon>Clostridia</taxon>
        <taxon>Eubacteriales</taxon>
        <taxon>Oscillospiraceae</taxon>
        <taxon>Ruminococcus</taxon>
    </lineage>
</organism>
<dbReference type="AlphaFoldDB" id="A0A1M7K4S2"/>
<dbReference type="Proteomes" id="UP000184394">
    <property type="component" value="Unassembled WGS sequence"/>
</dbReference>
<keyword evidence="1" id="KW-0472">Membrane</keyword>
<feature type="transmembrane region" description="Helical" evidence="1">
    <location>
        <begin position="65"/>
        <end position="81"/>
    </location>
</feature>
<proteinExistence type="predicted"/>